<protein>
    <recommendedName>
        <fullName evidence="3">WxL domain-containing protein</fullName>
    </recommendedName>
</protein>
<sequence>MKNKVTKFIQLQAERNRQLLVLGAVLFVSGVMASGVIQITRAGTTDNTNVNIVVTAGSLSIAMADVQFDVGSGGPGTANVNSIAWDGLANAITIADTTGSGSGWSTTAYFVDNFISAGAEEMAIASLLNWYPGDMTIANGTGNNAHIGPGANSVFAGTGAGNPLTFAGNNSAGTAAGSFNMHNVKMEYDIPVSAVATSYSADLLFTIA</sequence>
<name>A0A1F4NPS7_UNCK3</name>
<dbReference type="Proteomes" id="UP000178085">
    <property type="component" value="Unassembled WGS sequence"/>
</dbReference>
<proteinExistence type="predicted"/>
<reference evidence="1 2" key="1">
    <citation type="journal article" date="2016" name="Nat. Commun.">
        <title>Thousands of microbial genomes shed light on interconnected biogeochemical processes in an aquifer system.</title>
        <authorList>
            <person name="Anantharaman K."/>
            <person name="Brown C.T."/>
            <person name="Hug L.A."/>
            <person name="Sharon I."/>
            <person name="Castelle C.J."/>
            <person name="Probst A.J."/>
            <person name="Thomas B.C."/>
            <person name="Singh A."/>
            <person name="Wilkins M.J."/>
            <person name="Karaoz U."/>
            <person name="Brodie E.L."/>
            <person name="Williams K.H."/>
            <person name="Hubbard S.S."/>
            <person name="Banfield J.F."/>
        </authorList>
    </citation>
    <scope>NUCLEOTIDE SEQUENCE [LARGE SCALE GENOMIC DNA]</scope>
</reference>
<comment type="caution">
    <text evidence="1">The sequence shown here is derived from an EMBL/GenBank/DDBJ whole genome shotgun (WGS) entry which is preliminary data.</text>
</comment>
<evidence type="ECO:0000313" key="2">
    <source>
        <dbReference type="Proteomes" id="UP000178085"/>
    </source>
</evidence>
<gene>
    <name evidence="1" type="ORF">A3K51_01155</name>
</gene>
<dbReference type="EMBL" id="METD01000001">
    <property type="protein sequence ID" value="OGB73454.1"/>
    <property type="molecule type" value="Genomic_DNA"/>
</dbReference>
<dbReference type="AlphaFoldDB" id="A0A1F4NPS7"/>
<organism evidence="1 2">
    <name type="scientific">candidate division Kazan bacterium RIFCSPLOWO2_01_FULL_45_19</name>
    <dbReference type="NCBI Taxonomy" id="1798538"/>
    <lineage>
        <taxon>Bacteria</taxon>
        <taxon>Bacteria division Kazan-3B-28</taxon>
    </lineage>
</organism>
<accession>A0A1F4NPS7</accession>
<evidence type="ECO:0008006" key="3">
    <source>
        <dbReference type="Google" id="ProtNLM"/>
    </source>
</evidence>
<evidence type="ECO:0000313" key="1">
    <source>
        <dbReference type="EMBL" id="OGB73454.1"/>
    </source>
</evidence>